<organism evidence="1">
    <name type="scientific">Anguilla anguilla</name>
    <name type="common">European freshwater eel</name>
    <name type="synonym">Muraena anguilla</name>
    <dbReference type="NCBI Taxonomy" id="7936"/>
    <lineage>
        <taxon>Eukaryota</taxon>
        <taxon>Metazoa</taxon>
        <taxon>Chordata</taxon>
        <taxon>Craniata</taxon>
        <taxon>Vertebrata</taxon>
        <taxon>Euteleostomi</taxon>
        <taxon>Actinopterygii</taxon>
        <taxon>Neopterygii</taxon>
        <taxon>Teleostei</taxon>
        <taxon>Anguilliformes</taxon>
        <taxon>Anguillidae</taxon>
        <taxon>Anguilla</taxon>
    </lineage>
</organism>
<sequence>MLRNAVKCVIDQIIIYLGFCFIFYE</sequence>
<reference evidence="1" key="1">
    <citation type="submission" date="2014-11" db="EMBL/GenBank/DDBJ databases">
        <authorList>
            <person name="Amaro Gonzalez C."/>
        </authorList>
    </citation>
    <scope>NUCLEOTIDE SEQUENCE</scope>
</reference>
<protein>
    <submittedName>
        <fullName evidence="1">Uncharacterized protein</fullName>
    </submittedName>
</protein>
<name>A0A0E9UVX6_ANGAN</name>
<dbReference type="EMBL" id="GBXM01038610">
    <property type="protein sequence ID" value="JAH69967.1"/>
    <property type="molecule type" value="Transcribed_RNA"/>
</dbReference>
<proteinExistence type="predicted"/>
<dbReference type="AlphaFoldDB" id="A0A0E9UVX6"/>
<accession>A0A0E9UVX6</accession>
<evidence type="ECO:0000313" key="1">
    <source>
        <dbReference type="EMBL" id="JAH69967.1"/>
    </source>
</evidence>
<reference evidence="1" key="2">
    <citation type="journal article" date="2015" name="Fish Shellfish Immunol.">
        <title>Early steps in the European eel (Anguilla anguilla)-Vibrio vulnificus interaction in the gills: Role of the RtxA13 toxin.</title>
        <authorList>
            <person name="Callol A."/>
            <person name="Pajuelo D."/>
            <person name="Ebbesson L."/>
            <person name="Teles M."/>
            <person name="MacKenzie S."/>
            <person name="Amaro C."/>
        </authorList>
    </citation>
    <scope>NUCLEOTIDE SEQUENCE</scope>
</reference>